<dbReference type="Proteomes" id="UP000726105">
    <property type="component" value="Unassembled WGS sequence"/>
</dbReference>
<evidence type="ECO:0000256" key="1">
    <source>
        <dbReference type="SAM" id="Phobius"/>
    </source>
</evidence>
<evidence type="ECO:0000313" key="2">
    <source>
        <dbReference type="EMBL" id="MBK7274550.1"/>
    </source>
</evidence>
<dbReference type="AlphaFoldDB" id="A0A935INN0"/>
<sequence>MTLGADLQTGVQERQPRMLQWLPLAALVALPLLLIREGARPITDPDAAWHVLLGKAVLSGVSLGTDVDPLTTRTSVPWVFHQWLPEVAAAIADERLGWWGVGWLAHLGRLFVMLALWWVCRREASRLAAVVALAIAIVGTSMSLGPRPQLIGLALLAVSIGAWRSSAQDGRPRWWLVPLTWVWACCHGTWVLGLAVGVVSVVAIGIDRWRAQSAGAGPTSAAPWREVWRSIRRLGLVPVLSGLAVLVTPVGPRLLTAQQHIAAVSDLVTEWQRPSLADTPVALTWAAAAVVILSMTFGRDRRSLSAVDLATSGMALVSLLAYQRTVAVAAVLLAPLLAARLNAWLGRARPATDGADRWLLPITAVVSALVMGVLLPRVAAQPGGVPTNLVPALSALPAGTVVLDDERLGGWLLATQPSLTPTVDSRFEAYGRAYLQQQLDLVVGAPGWRERLAATGASAVVLPTQAPLIDLLSADPSWRHVGQDVGYTLFVRR</sequence>
<keyword evidence="1" id="KW-0472">Membrane</keyword>
<feature type="transmembrane region" description="Helical" evidence="1">
    <location>
        <begin position="328"/>
        <end position="346"/>
    </location>
</feature>
<feature type="transmembrane region" description="Helical" evidence="1">
    <location>
        <begin position="234"/>
        <end position="255"/>
    </location>
</feature>
<dbReference type="EMBL" id="JADKGK010000010">
    <property type="protein sequence ID" value="MBL0003313.1"/>
    <property type="molecule type" value="Genomic_DNA"/>
</dbReference>
<reference evidence="2 4" key="1">
    <citation type="submission" date="2020-10" db="EMBL/GenBank/DDBJ databases">
        <title>Connecting structure to function with the recovery of over 1000 high-quality activated sludge metagenome-assembled genomes encoding full-length rRNA genes using long-read sequencing.</title>
        <authorList>
            <person name="Singleton C.M."/>
            <person name="Petriglieri F."/>
            <person name="Kristensen J.M."/>
            <person name="Kirkegaard R.H."/>
            <person name="Michaelsen T.Y."/>
            <person name="Andersen M.H."/>
            <person name="Karst S.M."/>
            <person name="Dueholm M.S."/>
            <person name="Nielsen P.H."/>
            <person name="Albertsen M."/>
        </authorList>
    </citation>
    <scope>NUCLEOTIDE SEQUENCE [LARGE SCALE GENOMIC DNA]</scope>
    <source>
        <strain evidence="2">Ega_18-Q3-R5-49_MAXAC.001</strain>
        <strain evidence="3">Ribe_18-Q3-R11-54_MAXAC.001</strain>
    </source>
</reference>
<proteinExistence type="predicted"/>
<dbReference type="Proteomes" id="UP000886632">
    <property type="component" value="Unassembled WGS sequence"/>
</dbReference>
<gene>
    <name evidence="2" type="ORF">IPI13_15825</name>
    <name evidence="3" type="ORF">IPP00_04765</name>
</gene>
<feature type="transmembrane region" description="Helical" evidence="1">
    <location>
        <begin position="127"/>
        <end position="145"/>
    </location>
</feature>
<accession>A0A935INN0</accession>
<comment type="caution">
    <text evidence="2">The sequence shown here is derived from an EMBL/GenBank/DDBJ whole genome shotgun (WGS) entry which is preliminary data.</text>
</comment>
<protein>
    <submittedName>
        <fullName evidence="2">Uncharacterized protein</fullName>
    </submittedName>
</protein>
<feature type="transmembrane region" description="Helical" evidence="1">
    <location>
        <begin position="181"/>
        <end position="206"/>
    </location>
</feature>
<keyword evidence="1" id="KW-1133">Transmembrane helix</keyword>
<feature type="transmembrane region" description="Helical" evidence="1">
    <location>
        <begin position="103"/>
        <end position="120"/>
    </location>
</feature>
<evidence type="ECO:0000313" key="3">
    <source>
        <dbReference type="EMBL" id="MBL0003313.1"/>
    </source>
</evidence>
<feature type="transmembrane region" description="Helical" evidence="1">
    <location>
        <begin position="304"/>
        <end position="322"/>
    </location>
</feature>
<name>A0A935INN0_9MICO</name>
<keyword evidence="1" id="KW-0812">Transmembrane</keyword>
<organism evidence="2 4">
    <name type="scientific">Candidatus Phosphoribacter hodrii</name>
    <dbReference type="NCBI Taxonomy" id="2953743"/>
    <lineage>
        <taxon>Bacteria</taxon>
        <taxon>Bacillati</taxon>
        <taxon>Actinomycetota</taxon>
        <taxon>Actinomycetes</taxon>
        <taxon>Micrococcales</taxon>
        <taxon>Dermatophilaceae</taxon>
        <taxon>Candidatus Phosphoribacter</taxon>
    </lineage>
</organism>
<feature type="transmembrane region" description="Helical" evidence="1">
    <location>
        <begin position="358"/>
        <end position="379"/>
    </location>
</feature>
<feature type="transmembrane region" description="Helical" evidence="1">
    <location>
        <begin position="275"/>
        <end position="297"/>
    </location>
</feature>
<evidence type="ECO:0000313" key="4">
    <source>
        <dbReference type="Proteomes" id="UP000726105"/>
    </source>
</evidence>
<dbReference type="EMBL" id="JADJIB010000009">
    <property type="protein sequence ID" value="MBK7274550.1"/>
    <property type="molecule type" value="Genomic_DNA"/>
</dbReference>